<comment type="caution">
    <text evidence="2">The sequence shown here is derived from an EMBL/GenBank/DDBJ whole genome shotgun (WGS) entry which is preliminary data.</text>
</comment>
<reference evidence="2 3" key="1">
    <citation type="journal article" date="2014" name="Int. J. Syst. Evol. Microbiol.">
        <title>Streptomyces hoynatensis sp. nov., isolated from deep marine sediment.</title>
        <authorList>
            <person name="Veyisoglu A."/>
            <person name="Sahin N."/>
        </authorList>
    </citation>
    <scope>NUCLEOTIDE SEQUENCE [LARGE SCALE GENOMIC DNA]</scope>
    <source>
        <strain evidence="2 3">KCTC 29097</strain>
    </source>
</reference>
<evidence type="ECO:0000313" key="3">
    <source>
        <dbReference type="Proteomes" id="UP000272474"/>
    </source>
</evidence>
<dbReference type="Proteomes" id="UP000272474">
    <property type="component" value="Unassembled WGS sequence"/>
</dbReference>
<dbReference type="EMBL" id="RBAL01000006">
    <property type="protein sequence ID" value="RKN42466.1"/>
    <property type="molecule type" value="Genomic_DNA"/>
</dbReference>
<dbReference type="CDD" id="cd00093">
    <property type="entry name" value="HTH_XRE"/>
    <property type="match status" value="1"/>
</dbReference>
<dbReference type="Gene3D" id="1.10.260.40">
    <property type="entry name" value="lambda repressor-like DNA-binding domains"/>
    <property type="match status" value="1"/>
</dbReference>
<sequence>MTDIRPLDAGEDAGPDIVRLIGAQLKSLRMNAQLEREEFAARVGYSTHTVISVEQGLRRPPEPDFLDRADEVLRAGGLLKLAKREVAKACLPAFFRDAARLEERAVEYHSYENQVVPGLLQTREYARAVFRMQRPMLDEETVEERTAARLARQALLERRPAAAMSFVVEEAVLHRPFGGADVLRGQREHLLRLGQQRNIELQVMPTDREDHAGSGGPLLLMRAEGEPMAAYVEAHDLGALRTRSDAVRDLSQRYEILRAQALGPRESARLIERLLTQG</sequence>
<evidence type="ECO:0000313" key="2">
    <source>
        <dbReference type="EMBL" id="RKN42466.1"/>
    </source>
</evidence>
<dbReference type="PROSITE" id="PS50943">
    <property type="entry name" value="HTH_CROC1"/>
    <property type="match status" value="1"/>
</dbReference>
<dbReference type="InterPro" id="IPR043917">
    <property type="entry name" value="DUF5753"/>
</dbReference>
<dbReference type="InterPro" id="IPR010982">
    <property type="entry name" value="Lambda_DNA-bd_dom_sf"/>
</dbReference>
<dbReference type="OrthoDB" id="3669136at2"/>
<dbReference type="GO" id="GO:0003677">
    <property type="term" value="F:DNA binding"/>
    <property type="evidence" value="ECO:0007669"/>
    <property type="project" value="InterPro"/>
</dbReference>
<evidence type="ECO:0000259" key="1">
    <source>
        <dbReference type="PROSITE" id="PS50943"/>
    </source>
</evidence>
<dbReference type="RefSeq" id="WP_120679254.1">
    <property type="nucleotide sequence ID" value="NZ_RBAL01000006.1"/>
</dbReference>
<dbReference type="Pfam" id="PF13560">
    <property type="entry name" value="HTH_31"/>
    <property type="match status" value="1"/>
</dbReference>
<dbReference type="SUPFAM" id="SSF47413">
    <property type="entry name" value="lambda repressor-like DNA-binding domains"/>
    <property type="match status" value="1"/>
</dbReference>
<protein>
    <submittedName>
        <fullName evidence="2">XRE family transcriptional regulator</fullName>
    </submittedName>
</protein>
<dbReference type="Pfam" id="PF19054">
    <property type="entry name" value="DUF5753"/>
    <property type="match status" value="1"/>
</dbReference>
<feature type="domain" description="HTH cro/C1-type" evidence="1">
    <location>
        <begin position="25"/>
        <end position="60"/>
    </location>
</feature>
<dbReference type="AlphaFoldDB" id="A0A3A9Z545"/>
<proteinExistence type="predicted"/>
<accession>A0A3A9Z545</accession>
<gene>
    <name evidence="2" type="ORF">D7294_13755</name>
</gene>
<organism evidence="2 3">
    <name type="scientific">Streptomyces hoynatensis</name>
    <dbReference type="NCBI Taxonomy" id="1141874"/>
    <lineage>
        <taxon>Bacteria</taxon>
        <taxon>Bacillati</taxon>
        <taxon>Actinomycetota</taxon>
        <taxon>Actinomycetes</taxon>
        <taxon>Kitasatosporales</taxon>
        <taxon>Streptomycetaceae</taxon>
        <taxon>Streptomyces</taxon>
    </lineage>
</organism>
<name>A0A3A9Z545_9ACTN</name>
<keyword evidence="3" id="KW-1185">Reference proteome</keyword>
<dbReference type="InterPro" id="IPR001387">
    <property type="entry name" value="Cro/C1-type_HTH"/>
</dbReference>